<accession>A0ABP7KAM0</accession>
<feature type="domain" description="VOC" evidence="1">
    <location>
        <begin position="5"/>
        <end position="130"/>
    </location>
</feature>
<dbReference type="SUPFAM" id="SSF54593">
    <property type="entry name" value="Glyoxalase/Bleomycin resistance protein/Dihydroxybiphenyl dioxygenase"/>
    <property type="match status" value="1"/>
</dbReference>
<reference evidence="3" key="1">
    <citation type="journal article" date="2019" name="Int. J. Syst. Evol. Microbiol.">
        <title>The Global Catalogue of Microorganisms (GCM) 10K type strain sequencing project: providing services to taxonomists for standard genome sequencing and annotation.</title>
        <authorList>
            <consortium name="The Broad Institute Genomics Platform"/>
            <consortium name="The Broad Institute Genome Sequencing Center for Infectious Disease"/>
            <person name="Wu L."/>
            <person name="Ma J."/>
        </authorList>
    </citation>
    <scope>NUCLEOTIDE SEQUENCE [LARGE SCALE GENOMIC DNA]</scope>
    <source>
        <strain evidence="3">JCM 17190</strain>
    </source>
</reference>
<dbReference type="RefSeq" id="WP_344847134.1">
    <property type="nucleotide sequence ID" value="NZ_BAABDF010000007.1"/>
</dbReference>
<evidence type="ECO:0000259" key="1">
    <source>
        <dbReference type="PROSITE" id="PS51819"/>
    </source>
</evidence>
<dbReference type="Pfam" id="PF00903">
    <property type="entry name" value="Glyoxalase"/>
    <property type="match status" value="1"/>
</dbReference>
<name>A0ABP7KAM0_9RHOB</name>
<evidence type="ECO:0000313" key="3">
    <source>
        <dbReference type="Proteomes" id="UP001399917"/>
    </source>
</evidence>
<dbReference type="PANTHER" id="PTHR36503:SF3">
    <property type="entry name" value="BLR0126 PROTEIN"/>
    <property type="match status" value="1"/>
</dbReference>
<gene>
    <name evidence="2" type="ORF">GCM10022404_21520</name>
</gene>
<comment type="caution">
    <text evidence="2">The sequence shown here is derived from an EMBL/GenBank/DDBJ whole genome shotgun (WGS) entry which is preliminary data.</text>
</comment>
<dbReference type="Gene3D" id="3.10.180.10">
    <property type="entry name" value="2,3-Dihydroxybiphenyl 1,2-Dioxygenase, domain 1"/>
    <property type="match status" value="1"/>
</dbReference>
<dbReference type="InterPro" id="IPR004360">
    <property type="entry name" value="Glyas_Fos-R_dOase_dom"/>
</dbReference>
<protein>
    <submittedName>
        <fullName evidence="2">VOC family protein</fullName>
    </submittedName>
</protein>
<dbReference type="InterPro" id="IPR029068">
    <property type="entry name" value="Glyas_Bleomycin-R_OHBP_Dase"/>
</dbReference>
<dbReference type="PANTHER" id="PTHR36503">
    <property type="entry name" value="BLR2520 PROTEIN"/>
    <property type="match status" value="1"/>
</dbReference>
<dbReference type="EMBL" id="BAABDF010000007">
    <property type="protein sequence ID" value="GAA3871300.1"/>
    <property type="molecule type" value="Genomic_DNA"/>
</dbReference>
<dbReference type="InterPro" id="IPR037523">
    <property type="entry name" value="VOC_core"/>
</dbReference>
<sequence length="133" mass="14603">MPRPTIDAVAVSATDIERSIAFYALLGFDFDGEGAFKSDEHVEPVRVTGEPRLMIDAAELMEKLTGERPHAPNHSVFAMLCDTPAEVDRVVRDVSAQGHAVLTAPWDAFWGQRYATVADPDGYRIDLFAPLSD</sequence>
<organism evidence="2 3">
    <name type="scientific">Celeribacter arenosi</name>
    <dbReference type="NCBI Taxonomy" id="792649"/>
    <lineage>
        <taxon>Bacteria</taxon>
        <taxon>Pseudomonadati</taxon>
        <taxon>Pseudomonadota</taxon>
        <taxon>Alphaproteobacteria</taxon>
        <taxon>Rhodobacterales</taxon>
        <taxon>Roseobacteraceae</taxon>
        <taxon>Celeribacter</taxon>
    </lineage>
</organism>
<evidence type="ECO:0000313" key="2">
    <source>
        <dbReference type="EMBL" id="GAA3871300.1"/>
    </source>
</evidence>
<dbReference type="PROSITE" id="PS51819">
    <property type="entry name" value="VOC"/>
    <property type="match status" value="1"/>
</dbReference>
<dbReference type="Proteomes" id="UP001399917">
    <property type="component" value="Unassembled WGS sequence"/>
</dbReference>
<keyword evidence="3" id="KW-1185">Reference proteome</keyword>
<proteinExistence type="predicted"/>